<accession>A0A8E1WJN7</accession>
<dbReference type="InterPro" id="IPR008807">
    <property type="entry name" value="ROS_MUCR"/>
</dbReference>
<dbReference type="Gene3D" id="1.10.10.1550">
    <property type="entry name" value="ROS/MUCR transcriptional regulator protein"/>
    <property type="match status" value="1"/>
</dbReference>
<evidence type="ECO:0000256" key="2">
    <source>
        <dbReference type="SAM" id="MobiDB-lite"/>
    </source>
</evidence>
<evidence type="ECO:0000313" key="3">
    <source>
        <dbReference type="EMBL" id="MBB6468590.1"/>
    </source>
</evidence>
<dbReference type="Pfam" id="PF05443">
    <property type="entry name" value="ROS_MUCR"/>
    <property type="match status" value="1"/>
</dbReference>
<feature type="region of interest" description="Disordered" evidence="2">
    <location>
        <begin position="116"/>
        <end position="149"/>
    </location>
</feature>
<dbReference type="AlphaFoldDB" id="A0A8E1WJN7"/>
<dbReference type="GO" id="GO:0008270">
    <property type="term" value="F:zinc ion binding"/>
    <property type="evidence" value="ECO:0007669"/>
    <property type="project" value="InterPro"/>
</dbReference>
<comment type="caution">
    <text evidence="3">The sequence shown here is derived from an EMBL/GenBank/DDBJ whole genome shotgun (WGS) entry which is preliminary data.</text>
</comment>
<gene>
    <name evidence="3" type="ORF">HNQ96_004474</name>
</gene>
<proteinExistence type="inferred from homology"/>
<feature type="compositionally biased region" description="Basic residues" evidence="2">
    <location>
        <begin position="139"/>
        <end position="149"/>
    </location>
</feature>
<dbReference type="EMBL" id="JACHGI010000011">
    <property type="protein sequence ID" value="MBB6468590.1"/>
    <property type="molecule type" value="Genomic_DNA"/>
</dbReference>
<dbReference type="InterPro" id="IPR041920">
    <property type="entry name" value="ROS/MUCR_sf"/>
</dbReference>
<organism evidence="3 4">
    <name type="scientific">Aminobacter carboxidus</name>
    <dbReference type="NCBI Taxonomy" id="376165"/>
    <lineage>
        <taxon>Bacteria</taxon>
        <taxon>Pseudomonadati</taxon>
        <taxon>Pseudomonadota</taxon>
        <taxon>Alphaproteobacteria</taxon>
        <taxon>Hyphomicrobiales</taxon>
        <taxon>Phyllobacteriaceae</taxon>
        <taxon>Aminobacter</taxon>
    </lineage>
</organism>
<protein>
    <submittedName>
        <fullName evidence="3">Transcriptional regulator</fullName>
    </submittedName>
</protein>
<dbReference type="GO" id="GO:0006355">
    <property type="term" value="P:regulation of DNA-templated transcription"/>
    <property type="evidence" value="ECO:0007669"/>
    <property type="project" value="InterPro"/>
</dbReference>
<reference evidence="3 4" key="1">
    <citation type="submission" date="2020-08" db="EMBL/GenBank/DDBJ databases">
        <title>Genomic Encyclopedia of Type Strains, Phase IV (KMG-IV): sequencing the most valuable type-strain genomes for metagenomic binning, comparative biology and taxonomic classification.</title>
        <authorList>
            <person name="Goeker M."/>
        </authorList>
    </citation>
    <scope>NUCLEOTIDE SEQUENCE [LARGE SCALE GENOMIC DNA]</scope>
    <source>
        <strain evidence="3 4">DSM 17454</strain>
    </source>
</reference>
<evidence type="ECO:0000313" key="4">
    <source>
        <dbReference type="Proteomes" id="UP000532373"/>
    </source>
</evidence>
<dbReference type="RefSeq" id="WP_184771251.1">
    <property type="nucleotide sequence ID" value="NZ_JACHGI010000011.1"/>
</dbReference>
<name>A0A8E1WJN7_9HYPH</name>
<sequence length="149" mass="16398">MTELLSTPNNQLIELTADIVAAYVSNNPVPAAELPGLIAQIHSSISNLGTPAAPVEEALTPRVPIKKTITHEHLISLEDGKRYKTLRRHLTIRGLTPDDYRAKWGLPRDYPMVAPSYSARRSEMAKSLGLGRKPAEKKPVKRAGRKTKA</sequence>
<evidence type="ECO:0000256" key="1">
    <source>
        <dbReference type="ARBA" id="ARBA00007031"/>
    </source>
</evidence>
<comment type="similarity">
    <text evidence="1">Belongs to the ros/MucR family.</text>
</comment>
<dbReference type="GO" id="GO:0003677">
    <property type="term" value="F:DNA binding"/>
    <property type="evidence" value="ECO:0007669"/>
    <property type="project" value="InterPro"/>
</dbReference>
<dbReference type="Proteomes" id="UP000532373">
    <property type="component" value="Unassembled WGS sequence"/>
</dbReference>